<organism evidence="3 4">
    <name type="scientific">Flemingia macrophylla</name>
    <dbReference type="NCBI Taxonomy" id="520843"/>
    <lineage>
        <taxon>Eukaryota</taxon>
        <taxon>Viridiplantae</taxon>
        <taxon>Streptophyta</taxon>
        <taxon>Embryophyta</taxon>
        <taxon>Tracheophyta</taxon>
        <taxon>Spermatophyta</taxon>
        <taxon>Magnoliopsida</taxon>
        <taxon>eudicotyledons</taxon>
        <taxon>Gunneridae</taxon>
        <taxon>Pentapetalae</taxon>
        <taxon>rosids</taxon>
        <taxon>fabids</taxon>
        <taxon>Fabales</taxon>
        <taxon>Fabaceae</taxon>
        <taxon>Papilionoideae</taxon>
        <taxon>50 kb inversion clade</taxon>
        <taxon>NPAAA clade</taxon>
        <taxon>indigoferoid/millettioid clade</taxon>
        <taxon>Phaseoleae</taxon>
        <taxon>Flemingia</taxon>
    </lineage>
</organism>
<dbReference type="PANTHER" id="PTHR15000:SF1">
    <property type="entry name" value="ERYTHROID DIFFERENTIATION-RELATED FACTOR 1"/>
    <property type="match status" value="1"/>
</dbReference>
<feature type="compositionally biased region" description="Basic and acidic residues" evidence="1">
    <location>
        <begin position="324"/>
        <end position="337"/>
    </location>
</feature>
<accession>A0ABD1LT43</accession>
<comment type="caution">
    <text evidence="3">The sequence shown here is derived from an EMBL/GenBank/DDBJ whole genome shotgun (WGS) entry which is preliminary data.</text>
</comment>
<feature type="region of interest" description="Disordered" evidence="1">
    <location>
        <begin position="249"/>
        <end position="271"/>
    </location>
</feature>
<evidence type="ECO:0000313" key="4">
    <source>
        <dbReference type="Proteomes" id="UP001603857"/>
    </source>
</evidence>
<protein>
    <recommendedName>
        <fullName evidence="2">EDRF1 N-terminal domain-containing protein</fullName>
    </recommendedName>
</protein>
<sequence>MAKLSSSSSANSENSRELVCVGTLEIATPKPVGFLCGSIPVPTDKSFHHAFHSALLPTRQTVNAPRYRYRMLPTETDLNTPPLLANFPEKVLPVGAVHSKTTGGGAYSSPLETVQRHCPQAKVQNVTVNWMAKLRWQLDFPWEGSAVASNFNRKCEALAVSGLVDYGDEIDVIAPADILKQIFKMPYSKARLSIAVHRIGHTLVLNTGPDIEEGEKLIRRHNNKAKCADQSLFLNFAMHSVRMEACDCPPTHHVSSDEQSKSSVLPGGKPPHIVVQNDDVVQAEGYNCHPQYSQVEKESFYWGSKKNRRNKNHSPLKKVSQVGEKPRSSMQESEKQRKVGNDNFLRILFWQFHNFRMLLGSDLLLFSNEKYVAVSLHLWDVTRQVTPLTWLEAWLDNVMASVPELAICYHRNGVVQGYELLKTDDIFLLKGISEDGTPAFHPHVVQQNGLSVLRFLQDNCKQDPGAYWLYKGAGEDDIQLFDLSVIPKNRSSNDRDDASRSLPSSISRGRSDAVYSLGTLLYRIAHRLSLSMAATNRARCVRFFRKCLEFLDDSDHLAVRAIAHEQFARLILNYDDELNLTCESLALECELTVTEVKESWDAENSNSEQGAHEVFYLPADEKSGEHENMIEHLESECPAKMVSEGHKPISGELIPVCNTGLSNQGRNEPNLYSDGGVCPVTTPVVQTVADPISSKLAAVHHVSQAIKSLRWMRQLQSTEPEVMNQFNENHDRPSSSFNVSVCACGDVDCIEVCDIREWLPTSRLDHKLWKLVLLLGESYLALAEAYMEDGQLHQALKVIQLSCSVYGSMPPHLEETKFISSMARGSSLQRKLIDLNENMWQGDVKDETVNGYTERKSSTYLFWAKAWALVGDVYIEFHRTKGKELSVQDLKKPATRELRMSSEVVKEVKRLKKKLVQMDQNCSSCSLVNCSCQSDRASSGNSASSSRVDASFTTHGRKHSKRLSAKNANYLPPKDPGDEIIHDKENREDFDSKYIEHSNNSGDLNLTDTLENGVELESLAAINTRTLEGTSEMGTSCSSVVYQTENNSKETGKVKNGGIFEYLVEPLVGDIESNLIAALKCYEEARQALLKLPTSMSELQSVVKKKGWVCNELGRIRLENKELSKAELAFTDAIDAFREVLDHANIILINCNLGHGRRALAEEMVSKLENLRLYDIFHNAYNHALETAKLKYIESLKYYGAARVELNAIDEDDDSGTSSLRNEAHTQFAHTYLRLGMLLARENCTAVYENGLLADTRASQTKLHDRKARKDLRKHEISANEAIREAISVYESLGELRKQEAAYAYFQLACYQRDCCLKFMISSNKKSIMPKGENSTVQRVKQYASLAERNWQKALDFYGPKTHPNMYLAILMERSDLSLSLSSHLHSNVVVDSALAHMLEGRHVSDTNDDTFGTSYPELHAKYWGQLQMLLKKMLASTLSSSANKSSNQPSSTSSRFGDGGKIRELYKMSLKGTDMAQLHKMYTLWIS</sequence>
<feature type="domain" description="EDRF1 N-terminal" evidence="2">
    <location>
        <begin position="327"/>
        <end position="572"/>
    </location>
</feature>
<feature type="compositionally biased region" description="Basic residues" evidence="1">
    <location>
        <begin position="955"/>
        <end position="964"/>
    </location>
</feature>
<evidence type="ECO:0000313" key="3">
    <source>
        <dbReference type="EMBL" id="KAL2326698.1"/>
    </source>
</evidence>
<gene>
    <name evidence="3" type="ORF">Fmac_025756</name>
</gene>
<evidence type="ECO:0000259" key="2">
    <source>
        <dbReference type="Pfam" id="PF23788"/>
    </source>
</evidence>
<dbReference type="PANTHER" id="PTHR15000">
    <property type="entry name" value="ERYTHROID DIFFERENTIATION-RELATED FACTOR 1"/>
    <property type="match status" value="1"/>
</dbReference>
<proteinExistence type="predicted"/>
<feature type="region of interest" description="Disordered" evidence="1">
    <location>
        <begin position="306"/>
        <end position="337"/>
    </location>
</feature>
<feature type="compositionally biased region" description="Basic residues" evidence="1">
    <location>
        <begin position="306"/>
        <end position="316"/>
    </location>
</feature>
<name>A0ABD1LT43_9FABA</name>
<dbReference type="Pfam" id="PF23788">
    <property type="entry name" value="EDRF1_N"/>
    <property type="match status" value="2"/>
</dbReference>
<feature type="domain" description="EDRF1 N-terminal" evidence="2">
    <location>
        <begin position="166"/>
        <end position="207"/>
    </location>
</feature>
<dbReference type="InterPro" id="IPR056582">
    <property type="entry name" value="EDRF1_N"/>
</dbReference>
<reference evidence="3 4" key="1">
    <citation type="submission" date="2024-08" db="EMBL/GenBank/DDBJ databases">
        <title>Insights into the chromosomal genome structure of Flemingia macrophylla.</title>
        <authorList>
            <person name="Ding Y."/>
            <person name="Zhao Y."/>
            <person name="Bi W."/>
            <person name="Wu M."/>
            <person name="Zhao G."/>
            <person name="Gong Y."/>
            <person name="Li W."/>
            <person name="Zhang P."/>
        </authorList>
    </citation>
    <scope>NUCLEOTIDE SEQUENCE [LARGE SCALE GENOMIC DNA]</scope>
    <source>
        <strain evidence="3">DYQJB</strain>
        <tissue evidence="3">Leaf</tissue>
    </source>
</reference>
<dbReference type="EMBL" id="JBGMDY010000008">
    <property type="protein sequence ID" value="KAL2326698.1"/>
    <property type="molecule type" value="Genomic_DNA"/>
</dbReference>
<dbReference type="Proteomes" id="UP001603857">
    <property type="component" value="Unassembled WGS sequence"/>
</dbReference>
<feature type="compositionally biased region" description="Low complexity" evidence="1">
    <location>
        <begin position="936"/>
        <end position="951"/>
    </location>
</feature>
<keyword evidence="4" id="KW-1185">Reference proteome</keyword>
<evidence type="ECO:0000256" key="1">
    <source>
        <dbReference type="SAM" id="MobiDB-lite"/>
    </source>
</evidence>
<feature type="region of interest" description="Disordered" evidence="1">
    <location>
        <begin position="936"/>
        <end position="980"/>
    </location>
</feature>